<evidence type="ECO:0000256" key="2">
    <source>
        <dbReference type="ARBA" id="ARBA00004613"/>
    </source>
</evidence>
<keyword evidence="5" id="KW-0479">Metal-binding</keyword>
<keyword evidence="15" id="KW-1185">Reference proteome</keyword>
<dbReference type="EMBL" id="SDPU01000020">
    <property type="protein sequence ID" value="RYU13074.1"/>
    <property type="molecule type" value="Genomic_DNA"/>
</dbReference>
<evidence type="ECO:0000256" key="5">
    <source>
        <dbReference type="ARBA" id="ARBA00022723"/>
    </source>
</evidence>
<evidence type="ECO:0000256" key="6">
    <source>
        <dbReference type="ARBA" id="ARBA00022729"/>
    </source>
</evidence>
<dbReference type="InterPro" id="IPR008757">
    <property type="entry name" value="Peptidase_M6-like_domain"/>
</dbReference>
<protein>
    <submittedName>
        <fullName evidence="14">M6 family metalloprotease domain-containing protein</fullName>
    </submittedName>
</protein>
<proteinExistence type="predicted"/>
<dbReference type="PIRSF" id="PIRSF007519">
    <property type="entry name" value="Protease_InhA"/>
    <property type="match status" value="1"/>
</dbReference>
<evidence type="ECO:0000313" key="15">
    <source>
        <dbReference type="Proteomes" id="UP000291189"/>
    </source>
</evidence>
<evidence type="ECO:0000256" key="11">
    <source>
        <dbReference type="SAM" id="SignalP"/>
    </source>
</evidence>
<comment type="cofactor">
    <cofactor evidence="1">
        <name>Zn(2+)</name>
        <dbReference type="ChEBI" id="CHEBI:29105"/>
    </cofactor>
</comment>
<organism evidence="14 15">
    <name type="scientific">Nocardioides iriomotensis</name>
    <dbReference type="NCBI Taxonomy" id="715784"/>
    <lineage>
        <taxon>Bacteria</taxon>
        <taxon>Bacillati</taxon>
        <taxon>Actinomycetota</taxon>
        <taxon>Actinomycetes</taxon>
        <taxon>Propionibacteriales</taxon>
        <taxon>Nocardioidaceae</taxon>
        <taxon>Nocardioides</taxon>
    </lineage>
</organism>
<dbReference type="AlphaFoldDB" id="A0A4Q5J3J5"/>
<evidence type="ECO:0000259" key="13">
    <source>
        <dbReference type="Pfam" id="PF20774"/>
    </source>
</evidence>
<evidence type="ECO:0000256" key="1">
    <source>
        <dbReference type="ARBA" id="ARBA00001947"/>
    </source>
</evidence>
<keyword evidence="7" id="KW-0378">Hydrolase</keyword>
<evidence type="ECO:0000313" key="14">
    <source>
        <dbReference type="EMBL" id="RYU13074.1"/>
    </source>
</evidence>
<evidence type="ECO:0000259" key="12">
    <source>
        <dbReference type="Pfam" id="PF05547"/>
    </source>
</evidence>
<keyword evidence="3" id="KW-0964">Secreted</keyword>
<dbReference type="GO" id="GO:0005576">
    <property type="term" value="C:extracellular region"/>
    <property type="evidence" value="ECO:0007669"/>
    <property type="project" value="UniProtKB-SubCell"/>
</dbReference>
<dbReference type="PANTHER" id="PTHR13062:SF12">
    <property type="entry name" value="ALPHA-2-MACROGLOBULIN DOMAIN-CONTAINING PROTEIN"/>
    <property type="match status" value="1"/>
</dbReference>
<evidence type="ECO:0000256" key="8">
    <source>
        <dbReference type="ARBA" id="ARBA00022833"/>
    </source>
</evidence>
<dbReference type="Pfam" id="PF20773">
    <property type="entry name" value="InhA-like_MAM"/>
    <property type="match status" value="1"/>
</dbReference>
<dbReference type="NCBIfam" id="TIGR03296">
    <property type="entry name" value="M6dom_TIGR03296"/>
    <property type="match status" value="1"/>
</dbReference>
<feature type="region of interest" description="Disordered" evidence="10">
    <location>
        <begin position="137"/>
        <end position="173"/>
    </location>
</feature>
<gene>
    <name evidence="14" type="ORF">ETU37_09135</name>
</gene>
<evidence type="ECO:0000256" key="7">
    <source>
        <dbReference type="ARBA" id="ARBA00022801"/>
    </source>
</evidence>
<keyword evidence="6 11" id="KW-0732">Signal</keyword>
<feature type="compositionally biased region" description="Basic and acidic residues" evidence="10">
    <location>
        <begin position="137"/>
        <end position="146"/>
    </location>
</feature>
<sequence length="817" mass="88626">MRKKSAGLLSLVLAAGLGTTLGAPAVTANASPIMKSPAVTADHPDEVAGHELPNPLEEKRRALREEALTQVLNGEATPVRRNGSTVVKVSNVKSPTAVNAAGTTTAAASTDSQYVELGREKTDRIFVVLAEFGNERHPSYPDKDLEPSIPGPTTFNGPARNAIPQPDRTQDNSTVWQPDYSRQHYQDLYFGEGGAEGAGAEHESVKQYYERQSSGRYSIAGTVTDWVKVRYNEARYGRSSDNPATNGNDPAVCSGHVCQNTWNLVQDAVNTWWDAQIAAGKTPEQVKADLATFDQWDRYDYNGNGNFNEPDGYIDHFQIVHAGGDEADGDPIQGEDAIWSHRWYTQTTPIGTGGQHGLGGSQIGDSGIWVGDYTIQPENGGMSVFAHEYGHDLGLPDLYDTAGGENSVNYWSLMAQSRVDGPNDDALGTRAADLGAWDKLMLGWLDYETMLPSQNRSLEIGPHEYNTDKAQAAVVVLPKKAVTSPLVTPYAGAKSWWSGTADDYTASMARQVALPAGPSAALSFQANYSIEEGFDYYYVEVDDGSGWKSVPGTGTDPAVNNGVDGDTDGKWVPVTYDLSAYAGKTIGLRLRYVTDGGVQGNDPALVPGLFADDLKVTSGSTTVLADGAETSPNGWTLNGFSSVGSSVTQQYDNYYLASHRDYVSFDKYLQSGPYNFGFLNTKPDWVERFPYQDGLLISYYDTSQSDNNTSTHPGEGLILPIDANPRPLVRLDGQLWRPRVAGYDMPFSLEKSDSFTLHVNGQANYIRGQAPQPTFLDSKSYWDAAQPAASVKVPNTGTEIKIQEQNGTTMKIRVSKK</sequence>
<keyword evidence="8" id="KW-0862">Zinc</keyword>
<dbReference type="Pfam" id="PF20774">
    <property type="entry name" value="InhA-like_VEG"/>
    <property type="match status" value="1"/>
</dbReference>
<feature type="domain" description="Immune inhibitor A-like metallopeptidase VEG" evidence="13">
    <location>
        <begin position="648"/>
        <end position="806"/>
    </location>
</feature>
<evidence type="ECO:0000256" key="3">
    <source>
        <dbReference type="ARBA" id="ARBA00022525"/>
    </source>
</evidence>
<keyword evidence="9 14" id="KW-0482">Metalloprotease</keyword>
<dbReference type="GO" id="GO:0008237">
    <property type="term" value="F:metallopeptidase activity"/>
    <property type="evidence" value="ECO:0007669"/>
    <property type="project" value="UniProtKB-KW"/>
</dbReference>
<feature type="signal peptide" evidence="11">
    <location>
        <begin position="1"/>
        <end position="25"/>
    </location>
</feature>
<comment type="subcellular location">
    <subcellularLocation>
        <location evidence="2">Secreted</location>
    </subcellularLocation>
</comment>
<dbReference type="Proteomes" id="UP000291189">
    <property type="component" value="Unassembled WGS sequence"/>
</dbReference>
<evidence type="ECO:0000256" key="4">
    <source>
        <dbReference type="ARBA" id="ARBA00022670"/>
    </source>
</evidence>
<feature type="domain" description="Peptidase M6-like" evidence="12">
    <location>
        <begin position="112"/>
        <end position="440"/>
    </location>
</feature>
<dbReference type="Pfam" id="PF05547">
    <property type="entry name" value="Peptidase_M6"/>
    <property type="match status" value="1"/>
</dbReference>
<evidence type="ECO:0000256" key="9">
    <source>
        <dbReference type="ARBA" id="ARBA00023049"/>
    </source>
</evidence>
<dbReference type="InterPro" id="IPR048665">
    <property type="entry name" value="InhA-like_VEG"/>
</dbReference>
<accession>A0A4Q5J3J5</accession>
<name>A0A4Q5J3J5_9ACTN</name>
<dbReference type="OrthoDB" id="275270at2"/>
<dbReference type="PANTHER" id="PTHR13062">
    <property type="entry name" value="COLLAGENASE"/>
    <property type="match status" value="1"/>
</dbReference>
<reference evidence="14 15" key="1">
    <citation type="submission" date="2019-01" db="EMBL/GenBank/DDBJ databases">
        <title>Nocardioides guangzhouensis sp. nov., an actinobacterium isolated from soil.</title>
        <authorList>
            <person name="Fu Y."/>
            <person name="Cai Y."/>
            <person name="Lin Z."/>
            <person name="Chen P."/>
        </authorList>
    </citation>
    <scope>NUCLEOTIDE SEQUENCE [LARGE SCALE GENOMIC DNA]</scope>
    <source>
        <strain evidence="14 15">NBRC 105384</strain>
    </source>
</reference>
<comment type="caution">
    <text evidence="14">The sequence shown here is derived from an EMBL/GenBank/DDBJ whole genome shotgun (WGS) entry which is preliminary data.</text>
</comment>
<dbReference type="GO" id="GO:0006508">
    <property type="term" value="P:proteolysis"/>
    <property type="evidence" value="ECO:0007669"/>
    <property type="project" value="UniProtKB-KW"/>
</dbReference>
<dbReference type="GO" id="GO:0046872">
    <property type="term" value="F:metal ion binding"/>
    <property type="evidence" value="ECO:0007669"/>
    <property type="project" value="UniProtKB-KW"/>
</dbReference>
<dbReference type="SUPFAM" id="SSF55486">
    <property type="entry name" value="Metalloproteases ('zincins'), catalytic domain"/>
    <property type="match status" value="1"/>
</dbReference>
<evidence type="ECO:0000256" key="10">
    <source>
        <dbReference type="SAM" id="MobiDB-lite"/>
    </source>
</evidence>
<keyword evidence="4 14" id="KW-0645">Protease</keyword>
<feature type="chain" id="PRO_5039541896" evidence="11">
    <location>
        <begin position="26"/>
        <end position="817"/>
    </location>
</feature>
<dbReference type="InterPro" id="IPR012300">
    <property type="entry name" value="Pept_M6_InhA"/>
</dbReference>